<reference evidence="2 3" key="1">
    <citation type="submission" date="2023-09" db="EMBL/GenBank/DDBJ databases">
        <authorList>
            <person name="Rey-Velasco X."/>
        </authorList>
    </citation>
    <scope>NUCLEOTIDE SEQUENCE [LARGE SCALE GENOMIC DNA]</scope>
    <source>
        <strain evidence="2 3">F388</strain>
    </source>
</reference>
<accession>A0ABU3AE00</accession>
<dbReference type="EMBL" id="JAVRHR010000003">
    <property type="protein sequence ID" value="MDT0608148.1"/>
    <property type="molecule type" value="Genomic_DNA"/>
</dbReference>
<evidence type="ECO:0000313" key="2">
    <source>
        <dbReference type="EMBL" id="MDT0608148.1"/>
    </source>
</evidence>
<dbReference type="Pfam" id="PF14534">
    <property type="entry name" value="DUF4440"/>
    <property type="match status" value="1"/>
</dbReference>
<feature type="domain" description="DUF4440" evidence="1">
    <location>
        <begin position="9"/>
        <end position="112"/>
    </location>
</feature>
<evidence type="ECO:0000259" key="1">
    <source>
        <dbReference type="Pfam" id="PF14534"/>
    </source>
</evidence>
<dbReference type="RefSeq" id="WP_311352610.1">
    <property type="nucleotide sequence ID" value="NZ_JAVRHR010000003.1"/>
</dbReference>
<keyword evidence="3" id="KW-1185">Reference proteome</keyword>
<name>A0ABU3AE00_9FLAO</name>
<dbReference type="SUPFAM" id="SSF54427">
    <property type="entry name" value="NTF2-like"/>
    <property type="match status" value="1"/>
</dbReference>
<dbReference type="Gene3D" id="3.10.450.50">
    <property type="match status" value="1"/>
</dbReference>
<dbReference type="InterPro" id="IPR027843">
    <property type="entry name" value="DUF4440"/>
</dbReference>
<gene>
    <name evidence="2" type="ORF">RM706_13965</name>
</gene>
<sequence length="124" mass="14011">MKPEDFIIAYEKALRTQDWKSVEPLFHDNVCVTFSNGSVHIGKPKVKVAFENNFSLIKSEEYSMQNIKWILKTEATAVFLFEFAWSGIINDKHAEGNGIGTSVLINQNGKWTLLTENLSKKASS</sequence>
<comment type="caution">
    <text evidence="2">The sequence shown here is derived from an EMBL/GenBank/DDBJ whole genome shotgun (WGS) entry which is preliminary data.</text>
</comment>
<dbReference type="Proteomes" id="UP001255246">
    <property type="component" value="Unassembled WGS sequence"/>
</dbReference>
<protein>
    <submittedName>
        <fullName evidence="2">Nuclear transport factor 2 family protein</fullName>
    </submittedName>
</protein>
<dbReference type="InterPro" id="IPR032710">
    <property type="entry name" value="NTF2-like_dom_sf"/>
</dbReference>
<evidence type="ECO:0000313" key="3">
    <source>
        <dbReference type="Proteomes" id="UP001255246"/>
    </source>
</evidence>
<proteinExistence type="predicted"/>
<organism evidence="2 3">
    <name type="scientific">Croceitalea rosinachiae</name>
    <dbReference type="NCBI Taxonomy" id="3075596"/>
    <lineage>
        <taxon>Bacteria</taxon>
        <taxon>Pseudomonadati</taxon>
        <taxon>Bacteroidota</taxon>
        <taxon>Flavobacteriia</taxon>
        <taxon>Flavobacteriales</taxon>
        <taxon>Flavobacteriaceae</taxon>
        <taxon>Croceitalea</taxon>
    </lineage>
</organism>